<evidence type="ECO:0000259" key="8">
    <source>
        <dbReference type="PROSITE" id="PS51456"/>
    </source>
</evidence>
<feature type="region of interest" description="Disordered" evidence="7">
    <location>
        <begin position="1"/>
        <end position="35"/>
    </location>
</feature>
<feature type="compositionally biased region" description="Basic residues" evidence="7">
    <location>
        <begin position="708"/>
        <end position="721"/>
    </location>
</feature>
<dbReference type="InterPro" id="IPR000048">
    <property type="entry name" value="IQ_motif_EF-hand-BS"/>
</dbReference>
<evidence type="ECO:0000256" key="6">
    <source>
        <dbReference type="PROSITE-ProRule" id="PRU00782"/>
    </source>
</evidence>
<dbReference type="Pfam" id="PF00612">
    <property type="entry name" value="IQ"/>
    <property type="match status" value="1"/>
</dbReference>
<reference evidence="9 10" key="1">
    <citation type="journal article" date="2007" name="Science">
        <title>Sea anemone genome reveals ancestral eumetazoan gene repertoire and genomic organization.</title>
        <authorList>
            <person name="Putnam N.H."/>
            <person name="Srivastava M."/>
            <person name="Hellsten U."/>
            <person name="Dirks B."/>
            <person name="Chapman J."/>
            <person name="Salamov A."/>
            <person name="Terry A."/>
            <person name="Shapiro H."/>
            <person name="Lindquist E."/>
            <person name="Kapitonov V.V."/>
            <person name="Jurka J."/>
            <person name="Genikhovich G."/>
            <person name="Grigoriev I.V."/>
            <person name="Lucas S.M."/>
            <person name="Steele R.E."/>
            <person name="Finnerty J.R."/>
            <person name="Technau U."/>
            <person name="Martindale M.Q."/>
            <person name="Rokhsar D.S."/>
        </authorList>
    </citation>
    <scope>NUCLEOTIDE SEQUENCE [LARGE SCALE GENOMIC DNA]</scope>
    <source>
        <strain evidence="10">CH2 X CH6</strain>
    </source>
</reference>
<evidence type="ECO:0000256" key="2">
    <source>
        <dbReference type="ARBA" id="ARBA00022840"/>
    </source>
</evidence>
<evidence type="ECO:0000313" key="9">
    <source>
        <dbReference type="EMBL" id="EDO31960.1"/>
    </source>
</evidence>
<dbReference type="PhylomeDB" id="A7SWH2"/>
<dbReference type="Gene3D" id="1.20.120.720">
    <property type="entry name" value="Myosin VI head, motor domain, U50 subdomain"/>
    <property type="match status" value="1"/>
</dbReference>
<dbReference type="SMART" id="SM00242">
    <property type="entry name" value="MYSc"/>
    <property type="match status" value="1"/>
</dbReference>
<keyword evidence="3 6" id="KW-0518">Myosin</keyword>
<dbReference type="CDD" id="cd00124">
    <property type="entry name" value="MYSc"/>
    <property type="match status" value="1"/>
</dbReference>
<dbReference type="Gene3D" id="6.20.240.20">
    <property type="match status" value="1"/>
</dbReference>
<protein>
    <recommendedName>
        <fullName evidence="8">Myosin motor domain-containing protein</fullName>
    </recommendedName>
</protein>
<organism evidence="9 10">
    <name type="scientific">Nematostella vectensis</name>
    <name type="common">Starlet sea anemone</name>
    <dbReference type="NCBI Taxonomy" id="45351"/>
    <lineage>
        <taxon>Eukaryota</taxon>
        <taxon>Metazoa</taxon>
        <taxon>Cnidaria</taxon>
        <taxon>Anthozoa</taxon>
        <taxon>Hexacorallia</taxon>
        <taxon>Actiniaria</taxon>
        <taxon>Edwardsiidae</taxon>
        <taxon>Nematostella</taxon>
    </lineage>
</organism>
<dbReference type="Proteomes" id="UP000001593">
    <property type="component" value="Unassembled WGS sequence"/>
</dbReference>
<feature type="compositionally biased region" description="Polar residues" evidence="7">
    <location>
        <begin position="690"/>
        <end position="699"/>
    </location>
</feature>
<sequence length="987" mass="112095">MKLENGAQEVIPLGERVVPKPSTKSKKPPIPPPKRLLQKETQAKHADFNDLTALTSLNEETVLQCVEARYKAGVYYTWAGLPLVAVNPFHEVAALYDEEVEEKYRSASASESRELPPHIYAVGQKAYCDLKRGLETSNQSIIVSGESGAGKTWTTRSLMQFISDMTGMREESGNDVSLIEQRILDSNPVLEAFGNACTTRNENSSRFGKYIQLQFNRQFQIVGAKLKTYLLEKTRVVHQAEGERNFHIFYQMSAGMAYASRSTSKASEKARRRSSRWGGVDHQAFVETREAMRNIGIHDEQQDEIFKVLSGIKQICAVDFAKEEDACIFTRPEKAREASALLSVCAERLAQCLSTRRITSKGSGEVFMKPCSVHESEARRDCVAKVIYARLFDWIVDFINTSIKAPRHSKHAFIGLLDVYGFESFLLNSLEQLCINYANEKLQQHFVLYFLKRQQDEYQKEGVDWDFQEFVDNRPCLDLLESRSGVFALLNEECRLNRPVDNQGLSDRLNFSLRSNTHFSQLRQRSQSPNFVIHHYADSVCYEVEGLVEKNKDHTPDDLLELLQTSDSWLIQVLFPTDKSDTEKNVGNVHKPRPTNITVVSKFKTSLDKLMSSLKSTNAHYIRCVKPNTLSDPGTFDREQVLGQLRACGVIETIRISAAGYPIRLTHREFITRYNFAVTHIKPSLPLTPIRQSQASPSTPEAPDAITRLKKAERRSRRRRRSGYDHTPHICQSILAAVGCYGDDLKENVAAVDGRETGFMLGRTKIFLREHAMETLEGARERQLHKCAFSVQCCWRRYKRRVARRNNDAVTVIQKVTRGWLARSHYQSLQRATLLIQRYARIYLSKKRKQRIYTQIQRDDTEQRTHLPDQQPISPQIKTLSESLVSSPPILSPSSRPGSTAQSSHWFTPFMLHGHVYNSCMSRVLGLFGDVGTEQETHHSGGIASKRAIEKVPVFFHCRGTPLSHATTRPLKSQTADPGLGWLSSLT</sequence>
<dbReference type="GO" id="GO:0016020">
    <property type="term" value="C:membrane"/>
    <property type="evidence" value="ECO:0000318"/>
    <property type="project" value="GO_Central"/>
</dbReference>
<dbReference type="GO" id="GO:0016459">
    <property type="term" value="C:myosin complex"/>
    <property type="evidence" value="ECO:0007669"/>
    <property type="project" value="UniProtKB-KW"/>
</dbReference>
<dbReference type="PROSITE" id="PS51456">
    <property type="entry name" value="MYOSIN_MOTOR"/>
    <property type="match status" value="1"/>
</dbReference>
<feature type="domain" description="Myosin motor" evidence="8">
    <location>
        <begin position="46"/>
        <end position="781"/>
    </location>
</feature>
<dbReference type="InterPro" id="IPR027417">
    <property type="entry name" value="P-loop_NTPase"/>
</dbReference>
<keyword evidence="5 6" id="KW-0009">Actin-binding</keyword>
<feature type="binding site" evidence="6">
    <location>
        <begin position="145"/>
        <end position="152"/>
    </location>
    <ligand>
        <name>ATP</name>
        <dbReference type="ChEBI" id="CHEBI:30616"/>
    </ligand>
</feature>
<keyword evidence="10" id="KW-1185">Reference proteome</keyword>
<comment type="similarity">
    <text evidence="6">Belongs to the TRAFAC class myosin-kinesin ATPase superfamily. Myosin family.</text>
</comment>
<keyword evidence="2 6" id="KW-0067">ATP-binding</keyword>
<name>A7SWH2_NEMVE</name>
<gene>
    <name evidence="9" type="ORF">NEMVEDRAFT_v1g247808</name>
</gene>
<feature type="region of interest" description="Actin-binding" evidence="6">
    <location>
        <begin position="607"/>
        <end position="629"/>
    </location>
</feature>
<evidence type="ECO:0000256" key="4">
    <source>
        <dbReference type="ARBA" id="ARBA00023175"/>
    </source>
</evidence>
<dbReference type="InterPro" id="IPR001609">
    <property type="entry name" value="Myosin_head_motor_dom-like"/>
</dbReference>
<keyword evidence="4 6" id="KW-0505">Motor protein</keyword>
<dbReference type="GO" id="GO:0005737">
    <property type="term" value="C:cytoplasm"/>
    <property type="evidence" value="ECO:0000318"/>
    <property type="project" value="GO_Central"/>
</dbReference>
<dbReference type="Gene3D" id="1.20.5.190">
    <property type="match status" value="1"/>
</dbReference>
<dbReference type="AlphaFoldDB" id="A7SWH2"/>
<dbReference type="HOGENOM" id="CLU_000192_7_4_1"/>
<dbReference type="Gene3D" id="3.40.850.10">
    <property type="entry name" value="Kinesin motor domain"/>
    <property type="match status" value="1"/>
</dbReference>
<proteinExistence type="inferred from homology"/>
<dbReference type="PRINTS" id="PR00193">
    <property type="entry name" value="MYOSINHEAVY"/>
</dbReference>
<dbReference type="KEGG" id="nve:5502933"/>
<dbReference type="SUPFAM" id="SSF52540">
    <property type="entry name" value="P-loop containing nucleoside triphosphate hydrolases"/>
    <property type="match status" value="1"/>
</dbReference>
<dbReference type="Gene3D" id="1.20.58.530">
    <property type="match status" value="1"/>
</dbReference>
<dbReference type="GO" id="GO:0051015">
    <property type="term" value="F:actin filament binding"/>
    <property type="evidence" value="ECO:0000318"/>
    <property type="project" value="GO_Central"/>
</dbReference>
<dbReference type="GO" id="GO:0006897">
    <property type="term" value="P:endocytosis"/>
    <property type="evidence" value="ECO:0000318"/>
    <property type="project" value="GO_Central"/>
</dbReference>
<dbReference type="STRING" id="45351.A7SWH2"/>
<evidence type="ECO:0000256" key="3">
    <source>
        <dbReference type="ARBA" id="ARBA00023123"/>
    </source>
</evidence>
<keyword evidence="1 6" id="KW-0547">Nucleotide-binding</keyword>
<evidence type="ECO:0000256" key="5">
    <source>
        <dbReference type="ARBA" id="ARBA00023203"/>
    </source>
</evidence>
<dbReference type="PROSITE" id="PS50096">
    <property type="entry name" value="IQ"/>
    <property type="match status" value="1"/>
</dbReference>
<dbReference type="PANTHER" id="PTHR13140:SF289">
    <property type="entry name" value="UNCONVENTIONAL MYOSIN-XIX"/>
    <property type="match status" value="1"/>
</dbReference>
<dbReference type="GO" id="GO:0005524">
    <property type="term" value="F:ATP binding"/>
    <property type="evidence" value="ECO:0007669"/>
    <property type="project" value="UniProtKB-UniRule"/>
</dbReference>
<evidence type="ECO:0000256" key="7">
    <source>
        <dbReference type="SAM" id="MobiDB-lite"/>
    </source>
</evidence>
<dbReference type="Gene3D" id="1.10.10.820">
    <property type="match status" value="1"/>
</dbReference>
<dbReference type="GO" id="GO:0015629">
    <property type="term" value="C:actin cytoskeleton"/>
    <property type="evidence" value="ECO:0000318"/>
    <property type="project" value="GO_Central"/>
</dbReference>
<dbReference type="PANTHER" id="PTHR13140">
    <property type="entry name" value="MYOSIN"/>
    <property type="match status" value="1"/>
</dbReference>
<dbReference type="InParanoid" id="A7SWH2"/>
<accession>A7SWH2</accession>
<dbReference type="OMA" id="CSLETTW"/>
<feature type="region of interest" description="Disordered" evidence="7">
    <location>
        <begin position="688"/>
        <end position="725"/>
    </location>
</feature>
<evidence type="ECO:0000313" key="10">
    <source>
        <dbReference type="Proteomes" id="UP000001593"/>
    </source>
</evidence>
<dbReference type="SMART" id="SM00015">
    <property type="entry name" value="IQ"/>
    <property type="match status" value="3"/>
</dbReference>
<dbReference type="InterPro" id="IPR036961">
    <property type="entry name" value="Kinesin_motor_dom_sf"/>
</dbReference>
<dbReference type="eggNOG" id="KOG0160">
    <property type="taxonomic scope" value="Eukaryota"/>
</dbReference>
<dbReference type="GO" id="GO:0000146">
    <property type="term" value="F:microfilament motor activity"/>
    <property type="evidence" value="ECO:0000318"/>
    <property type="project" value="GO_Central"/>
</dbReference>
<dbReference type="GO" id="GO:0007015">
    <property type="term" value="P:actin filament organization"/>
    <property type="evidence" value="ECO:0000318"/>
    <property type="project" value="GO_Central"/>
</dbReference>
<dbReference type="Pfam" id="PF00063">
    <property type="entry name" value="Myosin_head"/>
    <property type="match status" value="1"/>
</dbReference>
<dbReference type="EMBL" id="DS469859">
    <property type="protein sequence ID" value="EDO31960.1"/>
    <property type="molecule type" value="Genomic_DNA"/>
</dbReference>
<evidence type="ECO:0000256" key="1">
    <source>
        <dbReference type="ARBA" id="ARBA00022741"/>
    </source>
</evidence>